<evidence type="ECO:0000259" key="2">
    <source>
        <dbReference type="Pfam" id="PF14321"/>
    </source>
</evidence>
<evidence type="ECO:0000313" key="4">
    <source>
        <dbReference type="Proteomes" id="UP000236731"/>
    </source>
</evidence>
<dbReference type="InterPro" id="IPR013784">
    <property type="entry name" value="Carb-bd-like_fold"/>
</dbReference>
<protein>
    <recommendedName>
        <fullName evidence="2">DUF4382 domain-containing protein</fullName>
    </recommendedName>
</protein>
<dbReference type="GO" id="GO:0030246">
    <property type="term" value="F:carbohydrate binding"/>
    <property type="evidence" value="ECO:0007669"/>
    <property type="project" value="InterPro"/>
</dbReference>
<evidence type="ECO:0000313" key="3">
    <source>
        <dbReference type="EMBL" id="SEG25544.1"/>
    </source>
</evidence>
<dbReference type="SUPFAM" id="SSF49452">
    <property type="entry name" value="Starch-binding domain-like"/>
    <property type="match status" value="1"/>
</dbReference>
<dbReference type="OrthoDB" id="2111471at2"/>
<feature type="chain" id="PRO_5009290745" description="DUF4382 domain-containing protein" evidence="1">
    <location>
        <begin position="18"/>
        <end position="259"/>
    </location>
</feature>
<gene>
    <name evidence="3" type="ORF">SAMN05421877_10667</name>
</gene>
<reference evidence="4" key="1">
    <citation type="submission" date="2016-10" db="EMBL/GenBank/DDBJ databases">
        <authorList>
            <person name="Varghese N."/>
            <person name="Submissions S."/>
        </authorList>
    </citation>
    <scope>NUCLEOTIDE SEQUENCE [LARGE SCALE GENOMIC DNA]</scope>
    <source>
        <strain evidence="4">DSM 22361</strain>
    </source>
</reference>
<feature type="signal peptide" evidence="1">
    <location>
        <begin position="1"/>
        <end position="17"/>
    </location>
</feature>
<evidence type="ECO:0000256" key="1">
    <source>
        <dbReference type="SAM" id="SignalP"/>
    </source>
</evidence>
<organism evidence="3 4">
    <name type="scientific">Sphingobacterium lactis</name>
    <dbReference type="NCBI Taxonomy" id="797291"/>
    <lineage>
        <taxon>Bacteria</taxon>
        <taxon>Pseudomonadati</taxon>
        <taxon>Bacteroidota</taxon>
        <taxon>Sphingobacteriia</taxon>
        <taxon>Sphingobacteriales</taxon>
        <taxon>Sphingobacteriaceae</taxon>
        <taxon>Sphingobacterium</taxon>
    </lineage>
</organism>
<dbReference type="PROSITE" id="PS51257">
    <property type="entry name" value="PROKAR_LIPOPROTEIN"/>
    <property type="match status" value="1"/>
</dbReference>
<dbReference type="Proteomes" id="UP000236731">
    <property type="component" value="Unassembled WGS sequence"/>
</dbReference>
<dbReference type="AlphaFoldDB" id="A0A1H5YNG2"/>
<proteinExistence type="predicted"/>
<dbReference type="RefSeq" id="WP_103906245.1">
    <property type="nucleotide sequence ID" value="NZ_CP049246.1"/>
</dbReference>
<sequence length="259" mass="27601">MKAFLGFTAVAAALALASCSTDSTGTSGGTTPFTLKMTDAPGFYDAINLNLDAVEIITEGGREVIDIDDNLPFDILKFRLGRDTVLASHDVPSGRLQEIRLILDDEGNDVWIDGQRHDLTTPSGQSSGVKIKVQDDLIPNMAYTLLLDFDASRSIHTTGNGKYMLKPVIRAIPVAVSGVVKGIVTPIAAEPHVYAIHGQDTIAGTMSTTMGEFYFPGIPQGDYTISVVPTNPAFLTKNVDVTVTTGQTKDLGTITLEAK</sequence>
<dbReference type="Gene3D" id="2.60.40.1120">
    <property type="entry name" value="Carboxypeptidase-like, regulatory domain"/>
    <property type="match status" value="1"/>
</dbReference>
<accession>A0A1H5YNG2</accession>
<dbReference type="Pfam" id="PF14321">
    <property type="entry name" value="DUF4382"/>
    <property type="match status" value="1"/>
</dbReference>
<dbReference type="InterPro" id="IPR025491">
    <property type="entry name" value="DUF4382"/>
</dbReference>
<dbReference type="EMBL" id="FNUT01000006">
    <property type="protein sequence ID" value="SEG25544.1"/>
    <property type="molecule type" value="Genomic_DNA"/>
</dbReference>
<keyword evidence="1" id="KW-0732">Signal</keyword>
<keyword evidence="4" id="KW-1185">Reference proteome</keyword>
<feature type="domain" description="DUF4382" evidence="2">
    <location>
        <begin position="31"/>
        <end position="167"/>
    </location>
</feature>
<name>A0A1H5YNG2_9SPHI</name>